<evidence type="ECO:0000259" key="1">
    <source>
        <dbReference type="SMART" id="SM00985"/>
    </source>
</evidence>
<organism evidence="2 3">
    <name type="scientific">Smittium mucronatum</name>
    <dbReference type="NCBI Taxonomy" id="133383"/>
    <lineage>
        <taxon>Eukaryota</taxon>
        <taxon>Fungi</taxon>
        <taxon>Fungi incertae sedis</taxon>
        <taxon>Zoopagomycota</taxon>
        <taxon>Kickxellomycotina</taxon>
        <taxon>Harpellomycetes</taxon>
        <taxon>Harpellales</taxon>
        <taxon>Legeriomycetaceae</taxon>
        <taxon>Smittium</taxon>
    </lineage>
</organism>
<sequence>MVTSGTTMLFSPFLSKKKAAERKSLKISELVSTISKKQIPSHTKYLVLVICCYDENDEDIDVPEIRVRIRA</sequence>
<accession>A0A1R0H0P7</accession>
<gene>
    <name evidence="2" type="ORF">AYI68_g3158</name>
</gene>
<dbReference type="Proteomes" id="UP000187455">
    <property type="component" value="Unassembled WGS sequence"/>
</dbReference>
<dbReference type="STRING" id="133383.A0A1R0H0P7"/>
<dbReference type="InterPro" id="IPR018965">
    <property type="entry name" value="Ub-activating_enz_E1_C"/>
</dbReference>
<dbReference type="Gene3D" id="3.10.290.60">
    <property type="entry name" value="Ubiquitin-activating enzyme E1, UFD domain"/>
    <property type="match status" value="1"/>
</dbReference>
<dbReference type="OrthoDB" id="10252231at2759"/>
<reference evidence="2 3" key="1">
    <citation type="journal article" date="2016" name="Mol. Biol. Evol.">
        <title>Genome-Wide Survey of Gut Fungi (Harpellales) Reveals the First Horizontally Transferred Ubiquitin Gene from a Mosquito Host.</title>
        <authorList>
            <person name="Wang Y."/>
            <person name="White M.M."/>
            <person name="Kvist S."/>
            <person name="Moncalvo J.M."/>
        </authorList>
    </citation>
    <scope>NUCLEOTIDE SEQUENCE [LARGE SCALE GENOMIC DNA]</scope>
    <source>
        <strain evidence="2 3">ALG-7-W6</strain>
    </source>
</reference>
<dbReference type="AlphaFoldDB" id="A0A1R0H0P7"/>
<evidence type="ECO:0000313" key="3">
    <source>
        <dbReference type="Proteomes" id="UP000187455"/>
    </source>
</evidence>
<feature type="domain" description="Ubiquitin-activating enzyme E1 C-terminal" evidence="1">
    <location>
        <begin position="1"/>
        <end position="65"/>
    </location>
</feature>
<keyword evidence="3" id="KW-1185">Reference proteome</keyword>
<dbReference type="SMART" id="SM00985">
    <property type="entry name" value="UBA_e1_C"/>
    <property type="match status" value="1"/>
</dbReference>
<dbReference type="InterPro" id="IPR038252">
    <property type="entry name" value="UBA_E1_C_sf"/>
</dbReference>
<protein>
    <submittedName>
        <fullName evidence="2">Ubiquitin-activating enzyme E1 1</fullName>
    </submittedName>
</protein>
<dbReference type="Pfam" id="PF09358">
    <property type="entry name" value="E1_UFD"/>
    <property type="match status" value="1"/>
</dbReference>
<comment type="caution">
    <text evidence="2">The sequence shown here is derived from an EMBL/GenBank/DDBJ whole genome shotgun (WGS) entry which is preliminary data.</text>
</comment>
<name>A0A1R0H0P7_9FUNG</name>
<evidence type="ECO:0000313" key="2">
    <source>
        <dbReference type="EMBL" id="OLY82713.1"/>
    </source>
</evidence>
<dbReference type="EMBL" id="LSSL01001299">
    <property type="protein sequence ID" value="OLY82713.1"/>
    <property type="molecule type" value="Genomic_DNA"/>
</dbReference>
<proteinExistence type="predicted"/>